<dbReference type="KEGG" id="bcom:BAUCODRAFT_488181"/>
<dbReference type="RefSeq" id="XP_007676664.1">
    <property type="nucleotide sequence ID" value="XM_007678474.1"/>
</dbReference>
<protein>
    <submittedName>
        <fullName evidence="1">Uncharacterized protein</fullName>
    </submittedName>
</protein>
<proteinExistence type="predicted"/>
<dbReference type="EMBL" id="KB445555">
    <property type="protein sequence ID" value="EMC96743.1"/>
    <property type="molecule type" value="Genomic_DNA"/>
</dbReference>
<reference evidence="1 2" key="1">
    <citation type="journal article" date="2012" name="PLoS Pathog.">
        <title>Diverse lifestyles and strategies of plant pathogenesis encoded in the genomes of eighteen Dothideomycetes fungi.</title>
        <authorList>
            <person name="Ohm R.A."/>
            <person name="Feau N."/>
            <person name="Henrissat B."/>
            <person name="Schoch C.L."/>
            <person name="Horwitz B.A."/>
            <person name="Barry K.W."/>
            <person name="Condon B.J."/>
            <person name="Copeland A.C."/>
            <person name="Dhillon B."/>
            <person name="Glaser F."/>
            <person name="Hesse C.N."/>
            <person name="Kosti I."/>
            <person name="LaButti K."/>
            <person name="Lindquist E.A."/>
            <person name="Lucas S."/>
            <person name="Salamov A.A."/>
            <person name="Bradshaw R.E."/>
            <person name="Ciuffetti L."/>
            <person name="Hamelin R.C."/>
            <person name="Kema G.H.J."/>
            <person name="Lawrence C."/>
            <person name="Scott J.A."/>
            <person name="Spatafora J.W."/>
            <person name="Turgeon B.G."/>
            <person name="de Wit P.J.G.M."/>
            <person name="Zhong S."/>
            <person name="Goodwin S.B."/>
            <person name="Grigoriev I.V."/>
        </authorList>
    </citation>
    <scope>NUCLEOTIDE SEQUENCE [LARGE SCALE GENOMIC DNA]</scope>
    <source>
        <strain evidence="1 2">UAMH 10762</strain>
    </source>
</reference>
<sequence length="119" mass="13259">MTPFQRRTARQVSLSVDQRGSCFALTLMMKLLTQCSLLWADSREASGLSCHTTVVECTTVAVELFIGSAMHDHGLNGEAHAARKRDLCTRRRLCASPALCRMVHTAQARQSPHRAEYEL</sequence>
<dbReference type="GeneID" id="19114830"/>
<dbReference type="HOGENOM" id="CLU_2061079_0_0_1"/>
<keyword evidence="2" id="KW-1185">Reference proteome</keyword>
<dbReference type="AlphaFoldDB" id="M2MYQ5"/>
<gene>
    <name evidence="1" type="ORF">BAUCODRAFT_488181</name>
</gene>
<accession>M2MYQ5</accession>
<dbReference type="Proteomes" id="UP000011761">
    <property type="component" value="Unassembled WGS sequence"/>
</dbReference>
<name>M2MYQ5_BAUPA</name>
<evidence type="ECO:0000313" key="1">
    <source>
        <dbReference type="EMBL" id="EMC96743.1"/>
    </source>
</evidence>
<organism evidence="1 2">
    <name type="scientific">Baudoinia panamericana (strain UAMH 10762)</name>
    <name type="common">Angels' share fungus</name>
    <name type="synonym">Baudoinia compniacensis (strain UAMH 10762)</name>
    <dbReference type="NCBI Taxonomy" id="717646"/>
    <lineage>
        <taxon>Eukaryota</taxon>
        <taxon>Fungi</taxon>
        <taxon>Dikarya</taxon>
        <taxon>Ascomycota</taxon>
        <taxon>Pezizomycotina</taxon>
        <taxon>Dothideomycetes</taxon>
        <taxon>Dothideomycetidae</taxon>
        <taxon>Mycosphaerellales</taxon>
        <taxon>Teratosphaeriaceae</taxon>
        <taxon>Baudoinia</taxon>
    </lineage>
</organism>
<evidence type="ECO:0000313" key="2">
    <source>
        <dbReference type="Proteomes" id="UP000011761"/>
    </source>
</evidence>